<dbReference type="SUPFAM" id="SSF52540">
    <property type="entry name" value="P-loop containing nucleoside triphosphate hydrolases"/>
    <property type="match status" value="1"/>
</dbReference>
<dbReference type="GO" id="GO:0016887">
    <property type="term" value="F:ATP hydrolysis activity"/>
    <property type="evidence" value="ECO:0007669"/>
    <property type="project" value="InterPro"/>
</dbReference>
<comment type="similarity">
    <text evidence="2">Belongs to the SMC family.</text>
</comment>
<dbReference type="InterPro" id="IPR024704">
    <property type="entry name" value="SMC"/>
</dbReference>
<dbReference type="PANTHER" id="PTHR43977">
    <property type="entry name" value="STRUCTURAL MAINTENANCE OF CHROMOSOMES PROTEIN 3"/>
    <property type="match status" value="1"/>
</dbReference>
<dbReference type="GO" id="GO:0005524">
    <property type="term" value="F:ATP binding"/>
    <property type="evidence" value="ECO:0007669"/>
    <property type="project" value="InterPro"/>
</dbReference>
<dbReference type="InterPro" id="IPR003395">
    <property type="entry name" value="RecF/RecN/SMC_N"/>
</dbReference>
<feature type="coiled-coil region" evidence="3">
    <location>
        <begin position="663"/>
        <end position="725"/>
    </location>
</feature>
<keyword evidence="6" id="KW-1185">Reference proteome</keyword>
<evidence type="ECO:0000256" key="2">
    <source>
        <dbReference type="PIRNR" id="PIRNR005719"/>
    </source>
</evidence>
<dbReference type="Gene3D" id="3.30.70.1620">
    <property type="match status" value="1"/>
</dbReference>
<dbReference type="InterPro" id="IPR036277">
    <property type="entry name" value="SMC_hinge_sf"/>
</dbReference>
<feature type="coiled-coil region" evidence="3">
    <location>
        <begin position="258"/>
        <end position="491"/>
    </location>
</feature>
<dbReference type="InterPro" id="IPR027417">
    <property type="entry name" value="P-loop_NTPase"/>
</dbReference>
<dbReference type="GO" id="GO:0051276">
    <property type="term" value="P:chromosome organization"/>
    <property type="evidence" value="ECO:0007669"/>
    <property type="project" value="InterPro"/>
</dbReference>
<reference evidence="5 6" key="1">
    <citation type="submission" date="2020-08" db="EMBL/GenBank/DDBJ databases">
        <title>Aphidius gifuensis genome sequencing and assembly.</title>
        <authorList>
            <person name="Du Z."/>
        </authorList>
    </citation>
    <scope>NUCLEOTIDE SEQUENCE [LARGE SCALE GENOMIC DNA]</scope>
    <source>
        <strain evidence="5">YNYX2018</strain>
        <tissue evidence="5">Adults</tissue>
    </source>
</reference>
<keyword evidence="1 3" id="KW-0175">Coiled coil</keyword>
<comment type="caution">
    <text evidence="5">The sequence shown here is derived from an EMBL/GenBank/DDBJ whole genome shotgun (WGS) entry which is preliminary data.</text>
</comment>
<dbReference type="Proteomes" id="UP000639338">
    <property type="component" value="Unassembled WGS sequence"/>
</dbReference>
<keyword evidence="2" id="KW-0539">Nucleus</keyword>
<dbReference type="SUPFAM" id="SSF75553">
    <property type="entry name" value="Smc hinge domain"/>
    <property type="match status" value="1"/>
</dbReference>
<dbReference type="Gene3D" id="3.40.50.300">
    <property type="entry name" value="P-loop containing nucleotide triphosphate hydrolases"/>
    <property type="match status" value="2"/>
</dbReference>
<dbReference type="PIRSF" id="PIRSF005719">
    <property type="entry name" value="SMC"/>
    <property type="match status" value="1"/>
</dbReference>
<feature type="coiled-coil region" evidence="3">
    <location>
        <begin position="770"/>
        <end position="797"/>
    </location>
</feature>
<dbReference type="EMBL" id="JACMRX010000001">
    <property type="protein sequence ID" value="KAF7997943.1"/>
    <property type="molecule type" value="Genomic_DNA"/>
</dbReference>
<evidence type="ECO:0000256" key="1">
    <source>
        <dbReference type="ARBA" id="ARBA00023054"/>
    </source>
</evidence>
<gene>
    <name evidence="5" type="ORF">HCN44_009341</name>
</gene>
<protein>
    <recommendedName>
        <fullName evidence="2">Structural maintenance of chromosomes protein</fullName>
    </recommendedName>
</protein>
<comment type="subcellular location">
    <subcellularLocation>
        <location evidence="2">Nucleus</location>
    </subcellularLocation>
</comment>
<evidence type="ECO:0000313" key="5">
    <source>
        <dbReference type="EMBL" id="KAF7997943.1"/>
    </source>
</evidence>
<feature type="domain" description="SMC hinge" evidence="4">
    <location>
        <begin position="513"/>
        <end position="627"/>
    </location>
</feature>
<feature type="coiled-coil region" evidence="3">
    <location>
        <begin position="827"/>
        <end position="910"/>
    </location>
</feature>
<dbReference type="GO" id="GO:0005634">
    <property type="term" value="C:nucleus"/>
    <property type="evidence" value="ECO:0007669"/>
    <property type="project" value="UniProtKB-SubCell"/>
</dbReference>
<dbReference type="OrthoDB" id="431497at2759"/>
<name>A0A834Y6B3_APHGI</name>
<sequence length="1173" mass="136914">MHIKKLSICGFKSFQHLTVVDDLSKGHNAIVGKNGSGKSNLFHAIEFLFGEEYARLSAQRRQGLMHQGNGKTLSAFVEITFDNSDKKFPNKSDSIIIRREISNVKEVYYLNSKEIRRNSIMELLETACLFTKNSYNIIKQGKIQQIAIGNDKQRLDLLREISGVKYFDEQLQSWHKNLQKSDDNLLKYDDLINNELEKQFLIFDKQKHAFKKFHKLNTKRKCLEYATYQRDLNSNKNDLDIINLELNKTNIPSSKKQINKIIELITKEEDKLKDVDNELKSVEEQNNGLIDEKNELNKITESLDMEIADLEDEITRIKEEESNINKELSSVNKKIAEKENNSQYNYQALKEKKDQIMLQLAEKEQKRDELYSKEGRNVFFSDQSTRDNWITNELTQLKKQINNEITLKEKINNDLTIDKQNEKQKIDIKQKYINEMNEIKKLIDENNTEYHMISRNLNEEKCNRKILIRRENEIQQNLKIIQDKQQEIEKKLKFSILQGIKSVEKIYNDENIDGYHGTVADNISCDDNLYRAVSTVAKNRLFHHIVDTETIGIEILEKMKDKNLSGDVTFLPVNRVHSKYINYPTNKDCCPLVSKITCSDEQFDKIIGSIFGKTLVVRNIDTALNLETNLNCVTLSGDQVFSDGTMFGGFTNAQSNLELYYDYQKICEEYKQCEIELNAIKEEIIINSGKINNYIDPQQILSTKIERNKQNLKQLMINISTIKEELNIMENCKIKKEENLFIISSNLEKLYAKEKCLEDELKQDFSHERLTPDQRDLKNLIDEIQELQNQKQSINEQLKLDNKFKNEYEILIKHREELNKIIYNNSMVKKVNKLTTLKEEKENIETQFHKVSNDIEYLNEKIENLSTKKGKILEVIENLKKQKKQYEDILKDLENQVRSLIIDKKNKEKNIEDCLKNINDMGPLPNDKARSIFDDWSTNKIFEELTRVNIELEKLGNINNNFSNYEDYISKREWIIQRHGDAQERNIIIRNTIEELGLQKKEESAAMFKQINDNFVNIFKELVPDGQAKLVMLSGGNNNDQDDFDPDELVGIGISVSFDKKNCQMENLKKFSGGQKSIVALALIFAIQSYNPAPFYLFDEIDQALDPEYRKTVAKMIQKMSKNAQFITTTFRTELLQNAQKFYGVQCQNKISRVITVSKAEAINFIDEDLADK</sequence>
<accession>A0A834Y6B3</accession>
<organism evidence="5 6">
    <name type="scientific">Aphidius gifuensis</name>
    <name type="common">Parasitoid wasp</name>
    <dbReference type="NCBI Taxonomy" id="684658"/>
    <lineage>
        <taxon>Eukaryota</taxon>
        <taxon>Metazoa</taxon>
        <taxon>Ecdysozoa</taxon>
        <taxon>Arthropoda</taxon>
        <taxon>Hexapoda</taxon>
        <taxon>Insecta</taxon>
        <taxon>Pterygota</taxon>
        <taxon>Neoptera</taxon>
        <taxon>Endopterygota</taxon>
        <taxon>Hymenoptera</taxon>
        <taxon>Apocrita</taxon>
        <taxon>Ichneumonoidea</taxon>
        <taxon>Braconidae</taxon>
        <taxon>Aphidiinae</taxon>
        <taxon>Aphidius</taxon>
    </lineage>
</organism>
<evidence type="ECO:0000256" key="3">
    <source>
        <dbReference type="SAM" id="Coils"/>
    </source>
</evidence>
<evidence type="ECO:0000313" key="6">
    <source>
        <dbReference type="Proteomes" id="UP000639338"/>
    </source>
</evidence>
<dbReference type="Gene3D" id="1.20.1060.20">
    <property type="match status" value="1"/>
</dbReference>
<dbReference type="AlphaFoldDB" id="A0A834Y6B3"/>
<evidence type="ECO:0000259" key="4">
    <source>
        <dbReference type="SMART" id="SM00968"/>
    </source>
</evidence>
<dbReference type="Pfam" id="PF06470">
    <property type="entry name" value="SMC_hinge"/>
    <property type="match status" value="1"/>
</dbReference>
<dbReference type="InterPro" id="IPR010935">
    <property type="entry name" value="SMC_hinge"/>
</dbReference>
<dbReference type="Pfam" id="PF02463">
    <property type="entry name" value="SMC_N"/>
    <property type="match status" value="1"/>
</dbReference>
<dbReference type="GO" id="GO:0005694">
    <property type="term" value="C:chromosome"/>
    <property type="evidence" value="ECO:0007669"/>
    <property type="project" value="InterPro"/>
</dbReference>
<proteinExistence type="inferred from homology"/>
<dbReference type="SMART" id="SM00968">
    <property type="entry name" value="SMC_hinge"/>
    <property type="match status" value="1"/>
</dbReference>